<dbReference type="EMBL" id="CP013244">
    <property type="protein sequence ID" value="ANP45750.1"/>
    <property type="molecule type" value="Genomic_DNA"/>
</dbReference>
<reference evidence="1 2" key="1">
    <citation type="submission" date="2015-11" db="EMBL/GenBank/DDBJ databases">
        <title>Whole-Genome Sequence of Candidatus Oderbacter manganicum from the National Park Lower Oder Valley, Germany.</title>
        <authorList>
            <person name="Braun B."/>
            <person name="Liere K."/>
            <person name="Szewzyk U."/>
        </authorList>
    </citation>
    <scope>NUCLEOTIDE SEQUENCE [LARGE SCALE GENOMIC DNA]</scope>
    <source>
        <strain evidence="1 2">OTSz_A_272</strain>
    </source>
</reference>
<sequence length="87" mass="9853">MLDRNIIRKIYELPDDAPVRNDLEALIKIAICLADTGEFAEARHLQVFLQAMGFPLAETLDDDLAEAIDARCRRARWRAKSARLKSG</sequence>
<dbReference type="KEGG" id="cbot:ATE48_07365"/>
<dbReference type="InParanoid" id="A0A1B1AGT0"/>
<name>A0A1B1AGT0_9PROT</name>
<evidence type="ECO:0000313" key="2">
    <source>
        <dbReference type="Proteomes" id="UP000092498"/>
    </source>
</evidence>
<dbReference type="RefSeq" id="WP_066769590.1">
    <property type="nucleotide sequence ID" value="NZ_CP013244.1"/>
</dbReference>
<accession>A0A1B1AGT0</accession>
<organism evidence="1 2">
    <name type="scientific">Candidatus Viadribacter manganicus</name>
    <dbReference type="NCBI Taxonomy" id="1759059"/>
    <lineage>
        <taxon>Bacteria</taxon>
        <taxon>Pseudomonadati</taxon>
        <taxon>Pseudomonadota</taxon>
        <taxon>Alphaproteobacteria</taxon>
        <taxon>Hyphomonadales</taxon>
        <taxon>Hyphomonadaceae</taxon>
        <taxon>Candidatus Viadribacter</taxon>
    </lineage>
</organism>
<keyword evidence="2" id="KW-1185">Reference proteome</keyword>
<protein>
    <submittedName>
        <fullName evidence="1">Uncharacterized protein</fullName>
    </submittedName>
</protein>
<evidence type="ECO:0000313" key="1">
    <source>
        <dbReference type="EMBL" id="ANP45750.1"/>
    </source>
</evidence>
<gene>
    <name evidence="1" type="ORF">ATE48_07365</name>
</gene>
<dbReference type="Proteomes" id="UP000092498">
    <property type="component" value="Chromosome"/>
</dbReference>
<dbReference type="AlphaFoldDB" id="A0A1B1AGT0"/>
<proteinExistence type="predicted"/>